<evidence type="ECO:0000256" key="2">
    <source>
        <dbReference type="SAM" id="SignalP"/>
    </source>
</evidence>
<evidence type="ECO:0000256" key="1">
    <source>
        <dbReference type="SAM" id="Phobius"/>
    </source>
</evidence>
<protein>
    <submittedName>
        <fullName evidence="4">Winged helix-turn-helix transcriptional regulator</fullName>
    </submittedName>
</protein>
<dbReference type="InterPro" id="IPR002831">
    <property type="entry name" value="Tscrpt_reg_TrmB_N"/>
</dbReference>
<comment type="caution">
    <text evidence="4">The sequence shown here is derived from an EMBL/GenBank/DDBJ whole genome shotgun (WGS) entry which is preliminary data.</text>
</comment>
<proteinExistence type="predicted"/>
<name>A0A7C5MBH1_UNCW3</name>
<dbReference type="InterPro" id="IPR036388">
    <property type="entry name" value="WH-like_DNA-bd_sf"/>
</dbReference>
<gene>
    <name evidence="4" type="ORF">ENL41_01180</name>
</gene>
<feature type="transmembrane region" description="Helical" evidence="1">
    <location>
        <begin position="173"/>
        <end position="191"/>
    </location>
</feature>
<dbReference type="Proteomes" id="UP000886014">
    <property type="component" value="Unassembled WGS sequence"/>
</dbReference>
<dbReference type="SUPFAM" id="SSF46785">
    <property type="entry name" value="Winged helix' DNA-binding domain"/>
    <property type="match status" value="1"/>
</dbReference>
<dbReference type="Gene3D" id="1.10.10.10">
    <property type="entry name" value="Winged helix-like DNA-binding domain superfamily/Winged helix DNA-binding domain"/>
    <property type="match status" value="1"/>
</dbReference>
<evidence type="ECO:0000259" key="3">
    <source>
        <dbReference type="Pfam" id="PF01978"/>
    </source>
</evidence>
<keyword evidence="1" id="KW-1133">Transmembrane helix</keyword>
<reference evidence="4" key="1">
    <citation type="journal article" date="2020" name="mSystems">
        <title>Genome- and Community-Level Interaction Insights into Carbon Utilization and Element Cycling Functions of Hydrothermarchaeota in Hydrothermal Sediment.</title>
        <authorList>
            <person name="Zhou Z."/>
            <person name="Liu Y."/>
            <person name="Xu W."/>
            <person name="Pan J."/>
            <person name="Luo Z.H."/>
            <person name="Li M."/>
        </authorList>
    </citation>
    <scope>NUCLEOTIDE SEQUENCE [LARGE SCALE GENOMIC DNA]</scope>
    <source>
        <strain evidence="4">HyVt-94</strain>
    </source>
</reference>
<dbReference type="CDD" id="cd00090">
    <property type="entry name" value="HTH_ARSR"/>
    <property type="match status" value="1"/>
</dbReference>
<dbReference type="InterPro" id="IPR011991">
    <property type="entry name" value="ArsR-like_HTH"/>
</dbReference>
<accession>A0A7C5MBH1</accession>
<dbReference type="AlphaFoldDB" id="A0A7C5MBH1"/>
<feature type="signal peptide" evidence="2">
    <location>
        <begin position="1"/>
        <end position="18"/>
    </location>
</feature>
<sequence>MKKILALISILAILPLISAQFTVSEMELTVYTDGYVKVHYQIIPDEYSSQIILPFLGENYEGLAVVDENNNPLNFEIYDKHIVIYVGEAQIVDVSYYTPDITYKEGLVWTINVSSDFPFNIILPENAVVVDLSEVPLKIASNVITMPPGNQSISYTLEFKETPTEEGQSYSKYLLPLGILVFILLISIVLARNRRKEPKRTEVHIDKEEFLKKLESFNLNEDERRALLYILEKGGRASQAEVRTALEIPKTTAWRMFKRLEKQGLVKIIKGRKENWVELKL</sequence>
<dbReference type="InterPro" id="IPR036390">
    <property type="entry name" value="WH_DNA-bd_sf"/>
</dbReference>
<dbReference type="Pfam" id="PF01978">
    <property type="entry name" value="TrmB"/>
    <property type="match status" value="1"/>
</dbReference>
<keyword evidence="1" id="KW-0812">Transmembrane</keyword>
<keyword evidence="2" id="KW-0732">Signal</keyword>
<keyword evidence="1" id="KW-0472">Membrane</keyword>
<feature type="chain" id="PRO_5028084905" evidence="2">
    <location>
        <begin position="19"/>
        <end position="281"/>
    </location>
</feature>
<dbReference type="EMBL" id="DRTV01000092">
    <property type="protein sequence ID" value="HHF58019.1"/>
    <property type="molecule type" value="Genomic_DNA"/>
</dbReference>
<evidence type="ECO:0000313" key="4">
    <source>
        <dbReference type="EMBL" id="HHF58019.1"/>
    </source>
</evidence>
<feature type="domain" description="Transcription regulator TrmB N-terminal" evidence="3">
    <location>
        <begin position="214"/>
        <end position="273"/>
    </location>
</feature>
<organism evidence="4">
    <name type="scientific">candidate division WOR-3 bacterium</name>
    <dbReference type="NCBI Taxonomy" id="2052148"/>
    <lineage>
        <taxon>Bacteria</taxon>
        <taxon>Bacteria division WOR-3</taxon>
    </lineage>
</organism>